<dbReference type="InterPro" id="IPR027417">
    <property type="entry name" value="P-loop_NTPase"/>
</dbReference>
<dbReference type="Proteomes" id="UP000035352">
    <property type="component" value="Chromosome"/>
</dbReference>
<evidence type="ECO:0000256" key="6">
    <source>
        <dbReference type="ARBA" id="ARBA00022737"/>
    </source>
</evidence>
<keyword evidence="13" id="KW-1185">Reference proteome</keyword>
<protein>
    <submittedName>
        <fullName evidence="12">Heme ABC transporter ATP-binding protein</fullName>
    </submittedName>
</protein>
<accession>A0A0G3BRK4</accession>
<dbReference type="PROSITE" id="PS50893">
    <property type="entry name" value="ABC_TRANSPORTER_2"/>
    <property type="match status" value="2"/>
</dbReference>
<dbReference type="PANTHER" id="PTHR43790:SF4">
    <property type="entry name" value="GUANOSINE IMPORT ATP-BINDING PROTEIN NUPO"/>
    <property type="match status" value="1"/>
</dbReference>
<keyword evidence="8 12" id="KW-0067">ATP-binding</keyword>
<dbReference type="InterPro" id="IPR003439">
    <property type="entry name" value="ABC_transporter-like_ATP-bd"/>
</dbReference>
<sequence length="520" mass="56207">MVPLAVQLRGIRKRFGNVWANDGVDLEVARGSIHGLVGENGAGKSTLMGILYGLHEADEGEVCLDGRPVRLRSAQEALRHGVGMVHQHFMLVDRFTVLENVVLGAEGGFALRRGMAQAQRELERLGREFGLAVDPRSRVADLPVGALQRVEILKALYRGARILILDEPTGVLTPAETEQLFAVLRDLKARGVTVLLVTHKLKEILAVTDGVTVMRAGRVVATCRTADTREQQLAQWMVGRQVLPVARSTEPRGPGEVRLQADGLWWHDTHGVARLRDVTLTLRAGEIVGVAGVAGNGQSELLAVLAGLLAAEKGRLCWTLGDGRQRELHAPQRLSPRELRHLGVAHVPEDRHRLGLVLGLPAWESALLGYEDDPAVHRGRWLSPAAMRAQCRRLMAAFDVRPPEPSLQTSKFSGGNQQKLILAREFARAPRVLLIGQPTRGVDIGAIEYIHRQIAALREAGCAVLLVSTELDEILALADRIVVMSGGRITGNLAREEASEARLGALMGTSGGGGPAEVAA</sequence>
<keyword evidence="7" id="KW-0547">Nucleotide-binding</keyword>
<dbReference type="InterPro" id="IPR003593">
    <property type="entry name" value="AAA+_ATPase"/>
</dbReference>
<evidence type="ECO:0000256" key="2">
    <source>
        <dbReference type="ARBA" id="ARBA00022448"/>
    </source>
</evidence>
<evidence type="ECO:0000313" key="13">
    <source>
        <dbReference type="Proteomes" id="UP000035352"/>
    </source>
</evidence>
<dbReference type="STRING" id="413882.AAW51_2484"/>
<evidence type="ECO:0000259" key="11">
    <source>
        <dbReference type="PROSITE" id="PS50893"/>
    </source>
</evidence>
<keyword evidence="2" id="KW-0813">Transport</keyword>
<feature type="domain" description="ABC transporter" evidence="11">
    <location>
        <begin position="259"/>
        <end position="511"/>
    </location>
</feature>
<dbReference type="PATRIC" id="fig|413882.6.peg.2596"/>
<dbReference type="InterPro" id="IPR050107">
    <property type="entry name" value="ABC_carbohydrate_import_ATPase"/>
</dbReference>
<evidence type="ECO:0000256" key="8">
    <source>
        <dbReference type="ARBA" id="ARBA00022840"/>
    </source>
</evidence>
<gene>
    <name evidence="12" type="ORF">AAW51_2484</name>
</gene>
<dbReference type="InterPro" id="IPR017871">
    <property type="entry name" value="ABC_transporter-like_CS"/>
</dbReference>
<dbReference type="Pfam" id="PF00005">
    <property type="entry name" value="ABC_tran"/>
    <property type="match status" value="2"/>
</dbReference>
<keyword evidence="4" id="KW-0997">Cell inner membrane</keyword>
<organism evidence="12 13">
    <name type="scientific">Caldimonas brevitalea</name>
    <dbReference type="NCBI Taxonomy" id="413882"/>
    <lineage>
        <taxon>Bacteria</taxon>
        <taxon>Pseudomonadati</taxon>
        <taxon>Pseudomonadota</taxon>
        <taxon>Betaproteobacteria</taxon>
        <taxon>Burkholderiales</taxon>
        <taxon>Sphaerotilaceae</taxon>
        <taxon>Caldimonas</taxon>
    </lineage>
</organism>
<dbReference type="PANTHER" id="PTHR43790">
    <property type="entry name" value="CARBOHYDRATE TRANSPORT ATP-BINDING PROTEIN MG119-RELATED"/>
    <property type="match status" value="1"/>
</dbReference>
<evidence type="ECO:0000313" key="12">
    <source>
        <dbReference type="EMBL" id="AKJ29175.1"/>
    </source>
</evidence>
<dbReference type="Gene3D" id="3.40.50.300">
    <property type="entry name" value="P-loop containing nucleotide triphosphate hydrolases"/>
    <property type="match status" value="2"/>
</dbReference>
<dbReference type="GO" id="GO:0016887">
    <property type="term" value="F:ATP hydrolysis activity"/>
    <property type="evidence" value="ECO:0007669"/>
    <property type="project" value="InterPro"/>
</dbReference>
<reference evidence="12 13" key="1">
    <citation type="submission" date="2015-05" db="EMBL/GenBank/DDBJ databases">
        <authorList>
            <person name="Tang B."/>
            <person name="Yu Y."/>
        </authorList>
    </citation>
    <scope>NUCLEOTIDE SEQUENCE [LARGE SCALE GENOMIC DNA]</scope>
    <source>
        <strain evidence="12 13">DSM 7029</strain>
    </source>
</reference>
<dbReference type="CDD" id="cd03215">
    <property type="entry name" value="ABC_Carb_Monos_II"/>
    <property type="match status" value="1"/>
</dbReference>
<comment type="subcellular location">
    <subcellularLocation>
        <location evidence="1">Cell membrane</location>
        <topology evidence="1">Peripheral membrane protein</topology>
    </subcellularLocation>
</comment>
<evidence type="ECO:0000256" key="9">
    <source>
        <dbReference type="ARBA" id="ARBA00022967"/>
    </source>
</evidence>
<keyword evidence="3" id="KW-1003">Cell membrane</keyword>
<dbReference type="AlphaFoldDB" id="A0A0G3BRK4"/>
<evidence type="ECO:0000256" key="3">
    <source>
        <dbReference type="ARBA" id="ARBA00022475"/>
    </source>
</evidence>
<dbReference type="CDD" id="cd03216">
    <property type="entry name" value="ABC_Carb_Monos_I"/>
    <property type="match status" value="1"/>
</dbReference>
<dbReference type="PROSITE" id="PS00211">
    <property type="entry name" value="ABC_TRANSPORTER_1"/>
    <property type="match status" value="1"/>
</dbReference>
<dbReference type="KEGG" id="pbh:AAW51_2484"/>
<name>A0A0G3BRK4_9BURK</name>
<evidence type="ECO:0000256" key="1">
    <source>
        <dbReference type="ARBA" id="ARBA00004202"/>
    </source>
</evidence>
<feature type="domain" description="ABC transporter" evidence="11">
    <location>
        <begin position="6"/>
        <end position="241"/>
    </location>
</feature>
<dbReference type="OrthoDB" id="9776369at2"/>
<dbReference type="SMART" id="SM00382">
    <property type="entry name" value="AAA"/>
    <property type="match status" value="2"/>
</dbReference>
<evidence type="ECO:0000256" key="5">
    <source>
        <dbReference type="ARBA" id="ARBA00022597"/>
    </source>
</evidence>
<keyword evidence="9" id="KW-1278">Translocase</keyword>
<evidence type="ECO:0000256" key="4">
    <source>
        <dbReference type="ARBA" id="ARBA00022519"/>
    </source>
</evidence>
<evidence type="ECO:0000256" key="10">
    <source>
        <dbReference type="ARBA" id="ARBA00023136"/>
    </source>
</evidence>
<evidence type="ECO:0000256" key="7">
    <source>
        <dbReference type="ARBA" id="ARBA00022741"/>
    </source>
</evidence>
<keyword evidence="6" id="KW-0677">Repeat</keyword>
<dbReference type="SUPFAM" id="SSF52540">
    <property type="entry name" value="P-loop containing nucleoside triphosphate hydrolases"/>
    <property type="match status" value="2"/>
</dbReference>
<dbReference type="FunFam" id="3.40.50.300:FF:000127">
    <property type="entry name" value="Ribose import ATP-binding protein RbsA"/>
    <property type="match status" value="1"/>
</dbReference>
<keyword evidence="5" id="KW-0762">Sugar transport</keyword>
<dbReference type="EMBL" id="CP011371">
    <property type="protein sequence ID" value="AKJ29175.1"/>
    <property type="molecule type" value="Genomic_DNA"/>
</dbReference>
<dbReference type="GO" id="GO:0005886">
    <property type="term" value="C:plasma membrane"/>
    <property type="evidence" value="ECO:0007669"/>
    <property type="project" value="UniProtKB-SubCell"/>
</dbReference>
<dbReference type="GO" id="GO:0005524">
    <property type="term" value="F:ATP binding"/>
    <property type="evidence" value="ECO:0007669"/>
    <property type="project" value="UniProtKB-KW"/>
</dbReference>
<proteinExistence type="predicted"/>
<keyword evidence="10" id="KW-0472">Membrane</keyword>